<comment type="caution">
    <text evidence="1">The sequence shown here is derived from an EMBL/GenBank/DDBJ whole genome shotgun (WGS) entry which is preliminary data.</text>
</comment>
<accession>A0A6G0KYM7</accession>
<protein>
    <submittedName>
        <fullName evidence="1">Uncharacterized protein</fullName>
    </submittedName>
</protein>
<name>A0A6G0KYM7_9STRA</name>
<gene>
    <name evidence="1" type="ORF">PF010_g14137</name>
</gene>
<feature type="non-terminal residue" evidence="1">
    <location>
        <position position="1"/>
    </location>
</feature>
<dbReference type="EMBL" id="QXFX01000861">
    <property type="protein sequence ID" value="KAE9102325.1"/>
    <property type="molecule type" value="Genomic_DNA"/>
</dbReference>
<reference evidence="1 2" key="1">
    <citation type="submission" date="2018-09" db="EMBL/GenBank/DDBJ databases">
        <title>Genomic investigation of the strawberry pathogen Phytophthora fragariae indicates pathogenicity is determined by transcriptional variation in three key races.</title>
        <authorList>
            <person name="Adams T.M."/>
            <person name="Armitage A.D."/>
            <person name="Sobczyk M.K."/>
            <person name="Bates H.J."/>
            <person name="Dunwell J.M."/>
            <person name="Nellist C.F."/>
            <person name="Harrison R.J."/>
        </authorList>
    </citation>
    <scope>NUCLEOTIDE SEQUENCE [LARGE SCALE GENOMIC DNA]</scope>
    <source>
        <strain evidence="1 2">ONT-3</strain>
    </source>
</reference>
<proteinExistence type="predicted"/>
<dbReference type="Proteomes" id="UP000488956">
    <property type="component" value="Unassembled WGS sequence"/>
</dbReference>
<organism evidence="1 2">
    <name type="scientific">Phytophthora fragariae</name>
    <dbReference type="NCBI Taxonomy" id="53985"/>
    <lineage>
        <taxon>Eukaryota</taxon>
        <taxon>Sar</taxon>
        <taxon>Stramenopiles</taxon>
        <taxon>Oomycota</taxon>
        <taxon>Peronosporomycetes</taxon>
        <taxon>Peronosporales</taxon>
        <taxon>Peronosporaceae</taxon>
        <taxon>Phytophthora</taxon>
    </lineage>
</organism>
<dbReference type="AlphaFoldDB" id="A0A6G0KYM7"/>
<evidence type="ECO:0000313" key="2">
    <source>
        <dbReference type="Proteomes" id="UP000488956"/>
    </source>
</evidence>
<sequence length="91" mass="10398">IRPNQSTKRNRRRRLGAAERISDMLEEERYEVVEVRESGYEAVPRSSAAVQSALTALATMKEAGAVEELAMQVKQRVDILVKRWMSEMDSM</sequence>
<evidence type="ECO:0000313" key="1">
    <source>
        <dbReference type="EMBL" id="KAE9102325.1"/>
    </source>
</evidence>